<feature type="coiled-coil region" evidence="1">
    <location>
        <begin position="186"/>
        <end position="250"/>
    </location>
</feature>
<dbReference type="KEGG" id="kko:Kkor_2129"/>
<keyword evidence="2" id="KW-0812">Transmembrane</keyword>
<sequence>MLHIGVAYNHSPHLLVTYLAGDNTIILTLAIVALAVLLVAVVTAALKHALVRQLESKNDELKRVLEENTRNIAGKAQRIKELESTHLDLKNSLQSLSERNTALTQEHRELKGKYKQTQSSYEEAQQNYLNALQSISDTKRELDDEMDQLREECDSRVRTIRQDALEEKERFKESLGSEFEHLKKSHKRLVQANATLSRNIDNLRDERDFYRTEFETLRDFLHEAQKKNVKQTLEDKQEELKEKIVNFENKKN</sequence>
<protein>
    <submittedName>
        <fullName evidence="3">Uncharacterized protein</fullName>
    </submittedName>
</protein>
<dbReference type="InParanoid" id="C7R783"/>
<proteinExistence type="predicted"/>
<gene>
    <name evidence="3" type="ordered locus">Kkor_2129</name>
</gene>
<dbReference type="Proteomes" id="UP000001231">
    <property type="component" value="Chromosome"/>
</dbReference>
<feature type="transmembrane region" description="Helical" evidence="2">
    <location>
        <begin position="25"/>
        <end position="46"/>
    </location>
</feature>
<evidence type="ECO:0000256" key="2">
    <source>
        <dbReference type="SAM" id="Phobius"/>
    </source>
</evidence>
<evidence type="ECO:0000313" key="3">
    <source>
        <dbReference type="EMBL" id="ACV27539.1"/>
    </source>
</evidence>
<dbReference type="EMBL" id="CP001707">
    <property type="protein sequence ID" value="ACV27539.1"/>
    <property type="molecule type" value="Genomic_DNA"/>
</dbReference>
<evidence type="ECO:0000313" key="4">
    <source>
        <dbReference type="Proteomes" id="UP000001231"/>
    </source>
</evidence>
<keyword evidence="2" id="KW-1133">Transmembrane helix</keyword>
<keyword evidence="1" id="KW-0175">Coiled coil</keyword>
<dbReference type="HOGENOM" id="CLU_1101725_0_0_6"/>
<dbReference type="AlphaFoldDB" id="C7R783"/>
<keyword evidence="4" id="KW-1185">Reference proteome</keyword>
<keyword evidence="2" id="KW-0472">Membrane</keyword>
<accession>C7R783</accession>
<reference evidence="3 4" key="1">
    <citation type="journal article" date="2009" name="Stand. Genomic Sci.">
        <title>Complete genome sequence of Kangiella koreensis type strain (SW-125).</title>
        <authorList>
            <person name="Han C."/>
            <person name="Sikorski J."/>
            <person name="Lapidus A."/>
            <person name="Nolan M."/>
            <person name="Glavina Del Rio T."/>
            <person name="Tice H."/>
            <person name="Cheng J.F."/>
            <person name="Lucas S."/>
            <person name="Chen F."/>
            <person name="Copeland A."/>
            <person name="Ivanova N."/>
            <person name="Mavromatis K."/>
            <person name="Ovchinnikova G."/>
            <person name="Pati A."/>
            <person name="Bruce D."/>
            <person name="Goodwin L."/>
            <person name="Pitluck S."/>
            <person name="Chen A."/>
            <person name="Palaniappan K."/>
            <person name="Land M."/>
            <person name="Hauser L."/>
            <person name="Chang Y.J."/>
            <person name="Jeffries C.D."/>
            <person name="Chain P."/>
            <person name="Saunders E."/>
            <person name="Brettin T."/>
            <person name="Goker M."/>
            <person name="Tindall B.J."/>
            <person name="Bristow J."/>
            <person name="Eisen J.A."/>
            <person name="Markowitz V."/>
            <person name="Hugenholtz P."/>
            <person name="Kyrpides N.C."/>
            <person name="Klenk H.P."/>
            <person name="Detter J.C."/>
        </authorList>
    </citation>
    <scope>NUCLEOTIDE SEQUENCE [LARGE SCALE GENOMIC DNA]</scope>
    <source>
        <strain evidence="4">DSM 16069 / KCTC 12182 / SW-125</strain>
    </source>
</reference>
<evidence type="ECO:0000256" key="1">
    <source>
        <dbReference type="SAM" id="Coils"/>
    </source>
</evidence>
<feature type="coiled-coil region" evidence="1">
    <location>
        <begin position="47"/>
        <end position="159"/>
    </location>
</feature>
<name>C7R783_KANKD</name>
<organism evidence="3 4">
    <name type="scientific">Kangiella koreensis (strain DSM 16069 / JCM 12317 / KCTC 12182 / SW-125)</name>
    <dbReference type="NCBI Taxonomy" id="523791"/>
    <lineage>
        <taxon>Bacteria</taxon>
        <taxon>Pseudomonadati</taxon>
        <taxon>Pseudomonadota</taxon>
        <taxon>Gammaproteobacteria</taxon>
        <taxon>Kangiellales</taxon>
        <taxon>Kangiellaceae</taxon>
        <taxon>Kangiella</taxon>
    </lineage>
</organism>